<dbReference type="Pfam" id="PF00067">
    <property type="entry name" value="p450"/>
    <property type="match status" value="2"/>
</dbReference>
<evidence type="ECO:0000256" key="6">
    <source>
        <dbReference type="ARBA" id="ARBA00022692"/>
    </source>
</evidence>
<dbReference type="PROSITE" id="PS00086">
    <property type="entry name" value="CYTOCHROME_P450"/>
    <property type="match status" value="1"/>
</dbReference>
<dbReference type="InterPro" id="IPR002401">
    <property type="entry name" value="Cyt_P450_E_grp-I"/>
</dbReference>
<name>A0A1C7LRY0_GRIFR</name>
<comment type="caution">
    <text evidence="16">The sequence shown here is derived from an EMBL/GenBank/DDBJ whole genome shotgun (WGS) entry which is preliminary data.</text>
</comment>
<dbReference type="GO" id="GO:0016020">
    <property type="term" value="C:membrane"/>
    <property type="evidence" value="ECO:0007669"/>
    <property type="project" value="UniProtKB-SubCell"/>
</dbReference>
<dbReference type="GO" id="GO:0005506">
    <property type="term" value="F:iron ion binding"/>
    <property type="evidence" value="ECO:0007669"/>
    <property type="project" value="InterPro"/>
</dbReference>
<dbReference type="OrthoDB" id="2789670at2759"/>
<comment type="similarity">
    <text evidence="4 14">Belongs to the cytochrome P450 family.</text>
</comment>
<evidence type="ECO:0000256" key="14">
    <source>
        <dbReference type="RuleBase" id="RU000461"/>
    </source>
</evidence>
<feature type="binding site" description="axial binding residue" evidence="13">
    <location>
        <position position="393"/>
    </location>
    <ligand>
        <name>heme</name>
        <dbReference type="ChEBI" id="CHEBI:30413"/>
    </ligand>
    <ligandPart>
        <name>Fe</name>
        <dbReference type="ChEBI" id="CHEBI:18248"/>
    </ligandPart>
</feature>
<evidence type="ECO:0000256" key="7">
    <source>
        <dbReference type="ARBA" id="ARBA00022723"/>
    </source>
</evidence>
<dbReference type="InterPro" id="IPR050364">
    <property type="entry name" value="Cytochrome_P450_fung"/>
</dbReference>
<evidence type="ECO:0000256" key="15">
    <source>
        <dbReference type="SAM" id="Phobius"/>
    </source>
</evidence>
<dbReference type="OMA" id="LIGWEWD"/>
<proteinExistence type="inferred from homology"/>
<dbReference type="InterPro" id="IPR036396">
    <property type="entry name" value="Cyt_P450_sf"/>
</dbReference>
<dbReference type="AlphaFoldDB" id="A0A1C7LRY0"/>
<keyword evidence="8 15" id="KW-1133">Transmembrane helix</keyword>
<evidence type="ECO:0000256" key="12">
    <source>
        <dbReference type="ARBA" id="ARBA00023136"/>
    </source>
</evidence>
<evidence type="ECO:0000256" key="4">
    <source>
        <dbReference type="ARBA" id="ARBA00010617"/>
    </source>
</evidence>
<dbReference type="PRINTS" id="PR00463">
    <property type="entry name" value="EP450I"/>
</dbReference>
<dbReference type="PRINTS" id="PR00385">
    <property type="entry name" value="P450"/>
</dbReference>
<dbReference type="GO" id="GO:0004497">
    <property type="term" value="F:monooxygenase activity"/>
    <property type="evidence" value="ECO:0007669"/>
    <property type="project" value="UniProtKB-KW"/>
</dbReference>
<evidence type="ECO:0000256" key="8">
    <source>
        <dbReference type="ARBA" id="ARBA00022989"/>
    </source>
</evidence>
<dbReference type="CDD" id="cd11065">
    <property type="entry name" value="CYP64-like"/>
    <property type="match status" value="1"/>
</dbReference>
<dbReference type="PANTHER" id="PTHR46300">
    <property type="entry name" value="P450, PUTATIVE (EUROFUNG)-RELATED-RELATED"/>
    <property type="match status" value="1"/>
</dbReference>
<sequence length="469" mass="52704">MSIEISGFLVPVAILIVILLWKLLRNPSFHPRTLPLPPGPKPLPILGNVLNIPSSLPWVTYADWSAKYGDVMHLQLLGQSIIVLGSPEAAFELLEKRSAIYSDRPRSTLVSLMGWDWNFALMPYGPRWRPTRRTFWQHFHPGVISKYEQTQLHETRRFLRKLLASPDQLTHHIHYAFGATILKAVHGIEVADSDDKYVSLLKQAAQGPAKAFVPGAFWVEYMPILRHIPAWVPGAGFQKKIAKWRADSIALNEVPFQVAKSAFTFSTLHAFFLAMILYPDVQKKAQAELDNLVGATRLPDFGDRPSLIYINAIVKECLRWQNVAPLGVFHRSVADNEYKGYLIPEGSVAFLHDPKVYSMPEEFMPERFIKDGKLNSDIRDPSTIAFGYGRRICPGRNFAESSLFINIATVLHVFDIIPAVGANGETIPVEARMTSGFLSYPVEFTYSIAPRSVAAEGLIRKTSQTKDRA</sequence>
<evidence type="ECO:0000256" key="3">
    <source>
        <dbReference type="ARBA" id="ARBA00005179"/>
    </source>
</evidence>
<gene>
    <name evidence="16" type="primary">ordA_23</name>
    <name evidence="16" type="ORF">A0H81_12408</name>
</gene>
<evidence type="ECO:0000256" key="10">
    <source>
        <dbReference type="ARBA" id="ARBA00023004"/>
    </source>
</evidence>
<keyword evidence="10 13" id="KW-0408">Iron</keyword>
<dbReference type="InterPro" id="IPR017972">
    <property type="entry name" value="Cyt_P450_CS"/>
</dbReference>
<reference evidence="16 17" key="1">
    <citation type="submission" date="2016-03" db="EMBL/GenBank/DDBJ databases">
        <title>Whole genome sequencing of Grifola frondosa 9006-11.</title>
        <authorList>
            <person name="Min B."/>
            <person name="Park H."/>
            <person name="Kim J.-G."/>
            <person name="Cho H."/>
            <person name="Oh Y.-L."/>
            <person name="Kong W.-S."/>
            <person name="Choi I.-G."/>
        </authorList>
    </citation>
    <scope>NUCLEOTIDE SEQUENCE [LARGE SCALE GENOMIC DNA]</scope>
    <source>
        <strain evidence="16 17">9006-11</strain>
    </source>
</reference>
<organism evidence="16 17">
    <name type="scientific">Grifola frondosa</name>
    <name type="common">Maitake</name>
    <name type="synonym">Polyporus frondosus</name>
    <dbReference type="NCBI Taxonomy" id="5627"/>
    <lineage>
        <taxon>Eukaryota</taxon>
        <taxon>Fungi</taxon>
        <taxon>Dikarya</taxon>
        <taxon>Basidiomycota</taxon>
        <taxon>Agaricomycotina</taxon>
        <taxon>Agaricomycetes</taxon>
        <taxon>Polyporales</taxon>
        <taxon>Grifolaceae</taxon>
        <taxon>Grifola</taxon>
    </lineage>
</organism>
<evidence type="ECO:0000256" key="2">
    <source>
        <dbReference type="ARBA" id="ARBA00004167"/>
    </source>
</evidence>
<keyword evidence="9 14" id="KW-0560">Oxidoreductase</keyword>
<evidence type="ECO:0000256" key="5">
    <source>
        <dbReference type="ARBA" id="ARBA00022617"/>
    </source>
</evidence>
<keyword evidence="12 15" id="KW-0472">Membrane</keyword>
<evidence type="ECO:0000256" key="9">
    <source>
        <dbReference type="ARBA" id="ARBA00023002"/>
    </source>
</evidence>
<dbReference type="PANTHER" id="PTHR46300:SF7">
    <property type="entry name" value="P450, PUTATIVE (EUROFUNG)-RELATED"/>
    <property type="match status" value="1"/>
</dbReference>
<dbReference type="Proteomes" id="UP000092993">
    <property type="component" value="Unassembled WGS sequence"/>
</dbReference>
<protein>
    <submittedName>
        <fullName evidence="16">O-methylsterigmatocystin oxidoreductase</fullName>
    </submittedName>
</protein>
<comment type="subcellular location">
    <subcellularLocation>
        <location evidence="2">Membrane</location>
        <topology evidence="2">Single-pass membrane protein</topology>
    </subcellularLocation>
</comment>
<dbReference type="GO" id="GO:0020037">
    <property type="term" value="F:heme binding"/>
    <property type="evidence" value="ECO:0007669"/>
    <property type="project" value="InterPro"/>
</dbReference>
<feature type="transmembrane region" description="Helical" evidence="15">
    <location>
        <begin position="6"/>
        <end position="24"/>
    </location>
</feature>
<evidence type="ECO:0000256" key="13">
    <source>
        <dbReference type="PIRSR" id="PIRSR602401-1"/>
    </source>
</evidence>
<accession>A0A1C7LRY0</accession>
<dbReference type="SUPFAM" id="SSF48264">
    <property type="entry name" value="Cytochrome P450"/>
    <property type="match status" value="1"/>
</dbReference>
<comment type="pathway">
    <text evidence="3">Secondary metabolite biosynthesis.</text>
</comment>
<dbReference type="STRING" id="5627.A0A1C7LRY0"/>
<evidence type="ECO:0000313" key="17">
    <source>
        <dbReference type="Proteomes" id="UP000092993"/>
    </source>
</evidence>
<keyword evidence="6 15" id="KW-0812">Transmembrane</keyword>
<evidence type="ECO:0000256" key="1">
    <source>
        <dbReference type="ARBA" id="ARBA00001971"/>
    </source>
</evidence>
<keyword evidence="11 14" id="KW-0503">Monooxygenase</keyword>
<dbReference type="GO" id="GO:0016705">
    <property type="term" value="F:oxidoreductase activity, acting on paired donors, with incorporation or reduction of molecular oxygen"/>
    <property type="evidence" value="ECO:0007669"/>
    <property type="project" value="InterPro"/>
</dbReference>
<keyword evidence="5 13" id="KW-0349">Heme</keyword>
<comment type="cofactor">
    <cofactor evidence="1 13">
        <name>heme</name>
        <dbReference type="ChEBI" id="CHEBI:30413"/>
    </cofactor>
</comment>
<keyword evidence="7 13" id="KW-0479">Metal-binding</keyword>
<evidence type="ECO:0000256" key="11">
    <source>
        <dbReference type="ARBA" id="ARBA00023033"/>
    </source>
</evidence>
<dbReference type="Gene3D" id="1.10.630.10">
    <property type="entry name" value="Cytochrome P450"/>
    <property type="match status" value="2"/>
</dbReference>
<keyword evidence="17" id="KW-1185">Reference proteome</keyword>
<dbReference type="InterPro" id="IPR001128">
    <property type="entry name" value="Cyt_P450"/>
</dbReference>
<dbReference type="EMBL" id="LUGG01000023">
    <property type="protein sequence ID" value="OBZ67581.1"/>
    <property type="molecule type" value="Genomic_DNA"/>
</dbReference>
<evidence type="ECO:0000313" key="16">
    <source>
        <dbReference type="EMBL" id="OBZ67581.1"/>
    </source>
</evidence>